<gene>
    <name evidence="2" type="ORF">I4W93_001930</name>
</gene>
<sequence>MTEPWGDNTLNQSAFFRFKAVVSQYPQRIAFIDSKGIGIRYIQLYQRAAFLMSMLTDGDGPVALYLPYDSDLLCAMLACLALGRPYLPLDPDFPLERTLAIVKHAGVEIVLIKHHDDSAKALAVVVNVVSLCAGAVQQDISVRANADSVAYILYTSGTTGKPKGVYQNQRGLLHDVMQYSQAINISASDCFSGIYSASVNGAIRDIFAALFNGATLVRINPKETGLVGIAKVVAQTGITIFHAIPPLLRSFLNSNPNASLLRSVRLCYIAGDRLFKSDLIQLFKVLPDNAIVYNGIGSTECATLYRHWLIDRNTLIPTTIVPVGYAIAERDTRLHYCDGDLAEVEVISPYLALGYWQEPELTAKAFIDEDDKPGWRRYRPGDLVKVLDSGLYTFVGRADSKVKIRGYLVDLSLLEAELRGFSEVCDVALLTLDYDEQSQLIAVLVGNAVVEPTLKQHLTSQFSRAVVPHYFIWLDALPRLPNFKVDQKKLNTIALANLSREPTKIVSPGCRLYLAKDGDKDYFLPVLLLWLKTLKTPLQTDVTKSFSDLGGDSLDLLNFFAQLDLMLDKPYPLELISINATIEDVITALTTSGRSIHRNSSAAVTLVVVPPFVGFGWAKDFAANITLDIRLVMVPTSALYNPIGEPQPELDEVVSKLCDYVNANVSGGITHFYGVSSGAKPAFFAASTLQAQGMNTGVFIVGDCAPIGRPEHFAADRLQAYSWLTDKIPRYNGPVVEIIATEDKNKHLKVFSVLGWWRYCSKIAYLPVNAEHVSCLTTADVLQLLNSLVEAKPEMFFDTSLLGVPDLLGAAKEALVLRHEALAICYYKHVFGLQPWCDKIYGFNVVLAQKRLACKQDIFKL</sequence>
<dbReference type="InterPro" id="IPR036736">
    <property type="entry name" value="ACP-like_sf"/>
</dbReference>
<protein>
    <submittedName>
        <fullName evidence="2">AMP-binding protein</fullName>
    </submittedName>
</protein>
<dbReference type="PANTHER" id="PTHR45527">
    <property type="entry name" value="NONRIBOSOMAL PEPTIDE SYNTHETASE"/>
    <property type="match status" value="1"/>
</dbReference>
<dbReference type="InterPro" id="IPR009081">
    <property type="entry name" value="PP-bd_ACP"/>
</dbReference>
<evidence type="ECO:0000313" key="2">
    <source>
        <dbReference type="EMBL" id="MBZ9610346.1"/>
    </source>
</evidence>
<dbReference type="SUPFAM" id="SSF56801">
    <property type="entry name" value="Acetyl-CoA synthetase-like"/>
    <property type="match status" value="1"/>
</dbReference>
<proteinExistence type="predicted"/>
<dbReference type="Pfam" id="PF00550">
    <property type="entry name" value="PP-binding"/>
    <property type="match status" value="1"/>
</dbReference>
<dbReference type="Gene3D" id="3.40.50.12780">
    <property type="entry name" value="N-terminal domain of ligase-like"/>
    <property type="match status" value="1"/>
</dbReference>
<dbReference type="PROSITE" id="PS00455">
    <property type="entry name" value="AMP_BINDING"/>
    <property type="match status" value="1"/>
</dbReference>
<evidence type="ECO:0000259" key="1">
    <source>
        <dbReference type="PROSITE" id="PS50075"/>
    </source>
</evidence>
<dbReference type="Pfam" id="PF00501">
    <property type="entry name" value="AMP-binding"/>
    <property type="match status" value="1"/>
</dbReference>
<reference evidence="2 3" key="2">
    <citation type="submission" date="2021-08" db="EMBL/GenBank/DDBJ databases">
        <title>Rheinheimera aquimaris sp. nov., isolated from seawater of the East Sea in Korea.</title>
        <authorList>
            <person name="Kim K.H."/>
            <person name="Wenting R."/>
            <person name="Kim K.R."/>
            <person name="Jeon C.O."/>
        </authorList>
    </citation>
    <scope>NUCLEOTIDE SEQUENCE [LARGE SCALE GENOMIC DNA]</scope>
    <source>
        <strain evidence="2 3">MA-13</strain>
    </source>
</reference>
<name>A0ABS7X473_9GAMM</name>
<feature type="domain" description="Carrier" evidence="1">
    <location>
        <begin position="517"/>
        <end position="593"/>
    </location>
</feature>
<evidence type="ECO:0000313" key="3">
    <source>
        <dbReference type="Proteomes" id="UP000663814"/>
    </source>
</evidence>
<dbReference type="PROSITE" id="PS50075">
    <property type="entry name" value="CARRIER"/>
    <property type="match status" value="1"/>
</dbReference>
<dbReference type="InterPro" id="IPR042099">
    <property type="entry name" value="ANL_N_sf"/>
</dbReference>
<dbReference type="Gene3D" id="3.30.300.30">
    <property type="match status" value="1"/>
</dbReference>
<accession>A0ABS7X473</accession>
<comment type="caution">
    <text evidence="2">The sequence shown here is derived from an EMBL/GenBank/DDBJ whole genome shotgun (WGS) entry which is preliminary data.</text>
</comment>
<dbReference type="PANTHER" id="PTHR45527:SF1">
    <property type="entry name" value="FATTY ACID SYNTHASE"/>
    <property type="match status" value="1"/>
</dbReference>
<dbReference type="EMBL" id="JAERPS020000001">
    <property type="protein sequence ID" value="MBZ9610346.1"/>
    <property type="molecule type" value="Genomic_DNA"/>
</dbReference>
<dbReference type="InterPro" id="IPR029058">
    <property type="entry name" value="AB_hydrolase_fold"/>
</dbReference>
<dbReference type="SUPFAM" id="SSF47336">
    <property type="entry name" value="ACP-like"/>
    <property type="match status" value="1"/>
</dbReference>
<organism evidence="2 3">
    <name type="scientific">Rheinheimera maricola</name>
    <dbReference type="NCBI Taxonomy" id="2793282"/>
    <lineage>
        <taxon>Bacteria</taxon>
        <taxon>Pseudomonadati</taxon>
        <taxon>Pseudomonadota</taxon>
        <taxon>Gammaproteobacteria</taxon>
        <taxon>Chromatiales</taxon>
        <taxon>Chromatiaceae</taxon>
        <taxon>Rheinheimera</taxon>
    </lineage>
</organism>
<dbReference type="RefSeq" id="WP_205310116.1">
    <property type="nucleotide sequence ID" value="NZ_JAERPS020000001.1"/>
</dbReference>
<dbReference type="Gene3D" id="3.40.50.1820">
    <property type="entry name" value="alpha/beta hydrolase"/>
    <property type="match status" value="1"/>
</dbReference>
<dbReference type="InterPro" id="IPR020845">
    <property type="entry name" value="AMP-binding_CS"/>
</dbReference>
<reference evidence="2 3" key="1">
    <citation type="submission" date="2020-12" db="EMBL/GenBank/DDBJ databases">
        <authorList>
            <person name="Ruan W."/>
            <person name="Khan S.A."/>
            <person name="Jeon C.O."/>
        </authorList>
    </citation>
    <scope>NUCLEOTIDE SEQUENCE [LARGE SCALE GENOMIC DNA]</scope>
    <source>
        <strain evidence="2 3">MA-13</strain>
    </source>
</reference>
<dbReference type="InterPro" id="IPR000873">
    <property type="entry name" value="AMP-dep_synth/lig_dom"/>
</dbReference>
<keyword evidence="3" id="KW-1185">Reference proteome</keyword>
<dbReference type="InterPro" id="IPR045851">
    <property type="entry name" value="AMP-bd_C_sf"/>
</dbReference>
<dbReference type="Proteomes" id="UP000663814">
    <property type="component" value="Unassembled WGS sequence"/>
</dbReference>
<dbReference type="SUPFAM" id="SSF53474">
    <property type="entry name" value="alpha/beta-Hydrolases"/>
    <property type="match status" value="1"/>
</dbReference>